<dbReference type="PANTHER" id="PTHR33204:SF37">
    <property type="entry name" value="HTH-TYPE TRANSCRIPTIONAL REGULATOR YODB"/>
    <property type="match status" value="1"/>
</dbReference>
<dbReference type="InterPro" id="IPR002577">
    <property type="entry name" value="HTH_HxlR"/>
</dbReference>
<dbReference type="AlphaFoldDB" id="A0A1V9DGG4"/>
<keyword evidence="2" id="KW-0238">DNA-binding</keyword>
<feature type="domain" description="HTH hxlR-type" evidence="4">
    <location>
        <begin position="19"/>
        <end position="117"/>
    </location>
</feature>
<name>A0A1V9DGG4_9GAMM</name>
<evidence type="ECO:0000256" key="1">
    <source>
        <dbReference type="ARBA" id="ARBA00023015"/>
    </source>
</evidence>
<keyword evidence="1" id="KW-0805">Transcription regulation</keyword>
<keyword evidence="3" id="KW-0804">Transcription</keyword>
<protein>
    <submittedName>
        <fullName evidence="5">Transcriptional regulator</fullName>
    </submittedName>
</protein>
<gene>
    <name evidence="5" type="ORF">B2J69_12735</name>
</gene>
<dbReference type="InterPro" id="IPR036390">
    <property type="entry name" value="WH_DNA-bd_sf"/>
</dbReference>
<evidence type="ECO:0000256" key="3">
    <source>
        <dbReference type="ARBA" id="ARBA00023163"/>
    </source>
</evidence>
<dbReference type="RefSeq" id="WP_081139701.1">
    <property type="nucleotide sequence ID" value="NZ_MWUE01000018.1"/>
</dbReference>
<organism evidence="5 6">
    <name type="scientific">Pantoea latae</name>
    <dbReference type="NCBI Taxonomy" id="1964541"/>
    <lineage>
        <taxon>Bacteria</taxon>
        <taxon>Pseudomonadati</taxon>
        <taxon>Pseudomonadota</taxon>
        <taxon>Gammaproteobacteria</taxon>
        <taxon>Enterobacterales</taxon>
        <taxon>Erwiniaceae</taxon>
        <taxon>Pantoea</taxon>
    </lineage>
</organism>
<comment type="caution">
    <text evidence="5">The sequence shown here is derived from an EMBL/GenBank/DDBJ whole genome shotgun (WGS) entry which is preliminary data.</text>
</comment>
<keyword evidence="6" id="KW-1185">Reference proteome</keyword>
<evidence type="ECO:0000256" key="2">
    <source>
        <dbReference type="ARBA" id="ARBA00023125"/>
    </source>
</evidence>
<dbReference type="OrthoDB" id="9807069at2"/>
<dbReference type="Proteomes" id="UP000192769">
    <property type="component" value="Unassembled WGS sequence"/>
</dbReference>
<dbReference type="SUPFAM" id="SSF46785">
    <property type="entry name" value="Winged helix' DNA-binding domain"/>
    <property type="match status" value="1"/>
</dbReference>
<sequence length="123" mass="14198">MSEKISEKFSRGELLNVDCPSREVLRRVTSRWSVLIFLALRHDKLRFSELRRAVGGVSERMLAQTLRHMEEDGFVERIAYNVVPPHVEYALTPLGRELEGQVVGLADWLELNVNRILAQRKQA</sequence>
<dbReference type="PANTHER" id="PTHR33204">
    <property type="entry name" value="TRANSCRIPTIONAL REGULATOR, MARR FAMILY"/>
    <property type="match status" value="1"/>
</dbReference>
<dbReference type="InterPro" id="IPR036388">
    <property type="entry name" value="WH-like_DNA-bd_sf"/>
</dbReference>
<dbReference type="GO" id="GO:0003677">
    <property type="term" value="F:DNA binding"/>
    <property type="evidence" value="ECO:0007669"/>
    <property type="project" value="UniProtKB-KW"/>
</dbReference>
<evidence type="ECO:0000313" key="6">
    <source>
        <dbReference type="Proteomes" id="UP000192769"/>
    </source>
</evidence>
<dbReference type="EMBL" id="MWUE01000018">
    <property type="protein sequence ID" value="OQP32971.1"/>
    <property type="molecule type" value="Genomic_DNA"/>
</dbReference>
<evidence type="ECO:0000259" key="4">
    <source>
        <dbReference type="PROSITE" id="PS51118"/>
    </source>
</evidence>
<proteinExistence type="predicted"/>
<dbReference type="PROSITE" id="PS51118">
    <property type="entry name" value="HTH_HXLR"/>
    <property type="match status" value="1"/>
</dbReference>
<accession>A0A1V9DGG4</accession>
<reference evidence="5 6" key="1">
    <citation type="submission" date="2017-02" db="EMBL/GenBank/DDBJ databases">
        <title>Whole genome shotgun sequence of Pantoea agglomerans strain AS1 isolated from a cycad, Zamia floridana in Central Florida, USA.</title>
        <authorList>
            <person name="Lata P."/>
            <person name="Govindarajan S."/>
            <person name="Qi F."/>
            <person name="Li J.-L."/>
            <person name="Maurya S.K."/>
            <person name="Sahoo M.K."/>
        </authorList>
    </citation>
    <scope>NUCLEOTIDE SEQUENCE [LARGE SCALE GENOMIC DNA]</scope>
    <source>
        <strain evidence="5 6">AS1</strain>
    </source>
</reference>
<evidence type="ECO:0000313" key="5">
    <source>
        <dbReference type="EMBL" id="OQP32971.1"/>
    </source>
</evidence>
<dbReference type="Pfam" id="PF01638">
    <property type="entry name" value="HxlR"/>
    <property type="match status" value="1"/>
</dbReference>
<dbReference type="Gene3D" id="1.10.10.10">
    <property type="entry name" value="Winged helix-like DNA-binding domain superfamily/Winged helix DNA-binding domain"/>
    <property type="match status" value="1"/>
</dbReference>